<dbReference type="EMBL" id="MT144038">
    <property type="protein sequence ID" value="QJA47273.1"/>
    <property type="molecule type" value="Genomic_DNA"/>
</dbReference>
<accession>A0A6H1ZH74</accession>
<reference evidence="1" key="1">
    <citation type="submission" date="2020-03" db="EMBL/GenBank/DDBJ databases">
        <title>The deep terrestrial virosphere.</title>
        <authorList>
            <person name="Holmfeldt K."/>
            <person name="Nilsson E."/>
            <person name="Simone D."/>
            <person name="Lopez-Fernandez M."/>
            <person name="Wu X."/>
            <person name="de Brujin I."/>
            <person name="Lundin D."/>
            <person name="Andersson A."/>
            <person name="Bertilsson S."/>
            <person name="Dopson M."/>
        </authorList>
    </citation>
    <scope>NUCLEOTIDE SEQUENCE</scope>
    <source>
        <strain evidence="1">TM448A00634</strain>
    </source>
</reference>
<sequence length="92" mass="10991">MRENEVYYDRRNIMKEYVGTKIIQAEPMDECTFLRDHKKQDTTGRETRPGYIVQYPDGYISWSPKDVFETAYREITIDERALVNLTPTISHR</sequence>
<dbReference type="AlphaFoldDB" id="A0A6H1ZH74"/>
<proteinExistence type="predicted"/>
<protein>
    <submittedName>
        <fullName evidence="1">Uncharacterized protein</fullName>
    </submittedName>
</protein>
<gene>
    <name evidence="1" type="ORF">TM448A00634_0005</name>
</gene>
<evidence type="ECO:0000313" key="1">
    <source>
        <dbReference type="EMBL" id="QJA47273.1"/>
    </source>
</evidence>
<name>A0A6H1ZH74_9ZZZZ</name>
<organism evidence="1">
    <name type="scientific">viral metagenome</name>
    <dbReference type="NCBI Taxonomy" id="1070528"/>
    <lineage>
        <taxon>unclassified sequences</taxon>
        <taxon>metagenomes</taxon>
        <taxon>organismal metagenomes</taxon>
    </lineage>
</organism>